<sequence>MASKIILLAAYVAAAQSSGLAYSGHYGNAAGPALSYTGHLGTYSNNLGYAGHLAYSNLGYAGHLGYAAPLSYAKHYTSKTYATPLITKAYTAPIAHTYVAPIVTKAYAAPVVHNAVVKTISEEPTVSEYSTFVKTAPAFEKTLVHHQAPIVQERVKHVLRERVTPVVHERIAAPALTYAAPSW</sequence>
<gene>
    <name evidence="2" type="ORF">MELIAE_LOCUS4053</name>
</gene>
<feature type="chain" id="PRO_5040368414" evidence="1">
    <location>
        <begin position="18"/>
        <end position="183"/>
    </location>
</feature>
<name>A0A9P0AYC7_BRAAE</name>
<accession>A0A9P0AYC7</accession>
<protein>
    <submittedName>
        <fullName evidence="2">Uncharacterized protein</fullName>
    </submittedName>
</protein>
<keyword evidence="3" id="KW-1185">Reference proteome</keyword>
<feature type="signal peptide" evidence="1">
    <location>
        <begin position="1"/>
        <end position="17"/>
    </location>
</feature>
<evidence type="ECO:0000256" key="1">
    <source>
        <dbReference type="SAM" id="SignalP"/>
    </source>
</evidence>
<proteinExistence type="predicted"/>
<keyword evidence="1" id="KW-0732">Signal</keyword>
<evidence type="ECO:0000313" key="3">
    <source>
        <dbReference type="Proteomes" id="UP001154078"/>
    </source>
</evidence>
<dbReference type="OrthoDB" id="8067071at2759"/>
<dbReference type="Proteomes" id="UP001154078">
    <property type="component" value="Chromosome 2"/>
</dbReference>
<dbReference type="AlphaFoldDB" id="A0A9P0AYC7"/>
<organism evidence="2 3">
    <name type="scientific">Brassicogethes aeneus</name>
    <name type="common">Rape pollen beetle</name>
    <name type="synonym">Meligethes aeneus</name>
    <dbReference type="NCBI Taxonomy" id="1431903"/>
    <lineage>
        <taxon>Eukaryota</taxon>
        <taxon>Metazoa</taxon>
        <taxon>Ecdysozoa</taxon>
        <taxon>Arthropoda</taxon>
        <taxon>Hexapoda</taxon>
        <taxon>Insecta</taxon>
        <taxon>Pterygota</taxon>
        <taxon>Neoptera</taxon>
        <taxon>Endopterygota</taxon>
        <taxon>Coleoptera</taxon>
        <taxon>Polyphaga</taxon>
        <taxon>Cucujiformia</taxon>
        <taxon>Nitidulidae</taxon>
        <taxon>Meligethinae</taxon>
        <taxon>Brassicogethes</taxon>
    </lineage>
</organism>
<reference evidence="2" key="1">
    <citation type="submission" date="2021-12" db="EMBL/GenBank/DDBJ databases">
        <authorList>
            <person name="King R."/>
        </authorList>
    </citation>
    <scope>NUCLEOTIDE SEQUENCE</scope>
</reference>
<evidence type="ECO:0000313" key="2">
    <source>
        <dbReference type="EMBL" id="CAH0551447.1"/>
    </source>
</evidence>
<dbReference type="EMBL" id="OV121133">
    <property type="protein sequence ID" value="CAH0551447.1"/>
    <property type="molecule type" value="Genomic_DNA"/>
</dbReference>